<dbReference type="InterPro" id="IPR051132">
    <property type="entry name" value="3-5_Exonuclease_domain"/>
</dbReference>
<reference evidence="4" key="1">
    <citation type="journal article" date="2016" name="Nat. Genet.">
        <title>A high-quality carrot genome assembly provides new insights into carotenoid accumulation and asterid genome evolution.</title>
        <authorList>
            <person name="Iorizzo M."/>
            <person name="Ellison S."/>
            <person name="Senalik D."/>
            <person name="Zeng P."/>
            <person name="Satapoomin P."/>
            <person name="Huang J."/>
            <person name="Bowman M."/>
            <person name="Iovene M."/>
            <person name="Sanseverino W."/>
            <person name="Cavagnaro P."/>
            <person name="Yildiz M."/>
            <person name="Macko-Podgorni A."/>
            <person name="Moranska E."/>
            <person name="Grzebelus E."/>
            <person name="Grzebelus D."/>
            <person name="Ashrafi H."/>
            <person name="Zheng Z."/>
            <person name="Cheng S."/>
            <person name="Spooner D."/>
            <person name="Van Deynze A."/>
            <person name="Simon P."/>
        </authorList>
    </citation>
    <scope>NUCLEOTIDE SEQUENCE [LARGE SCALE GENOMIC DNA]</scope>
    <source>
        <tissue evidence="4">Leaf</tissue>
    </source>
</reference>
<dbReference type="PANTHER" id="PTHR13620:SF100">
    <property type="entry name" value="3'-5' EXONUCLEASE DOMAIN-CONTAINING PROTEIN"/>
    <property type="match status" value="1"/>
</dbReference>
<dbReference type="SUPFAM" id="SSF53098">
    <property type="entry name" value="Ribonuclease H-like"/>
    <property type="match status" value="1"/>
</dbReference>
<dbReference type="GO" id="GO:0003676">
    <property type="term" value="F:nucleic acid binding"/>
    <property type="evidence" value="ECO:0007669"/>
    <property type="project" value="InterPro"/>
</dbReference>
<dbReference type="GO" id="GO:0005634">
    <property type="term" value="C:nucleus"/>
    <property type="evidence" value="ECO:0007669"/>
    <property type="project" value="TreeGrafter"/>
</dbReference>
<dbReference type="EMBL" id="CP093343">
    <property type="protein sequence ID" value="WOG85118.1"/>
    <property type="molecule type" value="Genomic_DNA"/>
</dbReference>
<dbReference type="Gramene" id="KZN11381">
    <property type="protein sequence ID" value="KZN11381"/>
    <property type="gene ID" value="DCAR_004037"/>
</dbReference>
<protein>
    <recommendedName>
        <fullName evidence="7">3'-5' exonuclease domain-containing protein</fullName>
    </recommendedName>
</protein>
<feature type="compositionally biased region" description="Basic and acidic residues" evidence="3">
    <location>
        <begin position="283"/>
        <end position="302"/>
    </location>
</feature>
<evidence type="ECO:0000313" key="4">
    <source>
        <dbReference type="EMBL" id="KZN11381.1"/>
    </source>
</evidence>
<evidence type="ECO:0000313" key="6">
    <source>
        <dbReference type="Proteomes" id="UP000077755"/>
    </source>
</evidence>
<evidence type="ECO:0000256" key="3">
    <source>
        <dbReference type="SAM" id="MobiDB-lite"/>
    </source>
</evidence>
<dbReference type="Gene3D" id="3.30.420.10">
    <property type="entry name" value="Ribonuclease H-like superfamily/Ribonuclease H"/>
    <property type="match status" value="1"/>
</dbReference>
<keyword evidence="6" id="KW-1185">Reference proteome</keyword>
<feature type="compositionally biased region" description="Low complexity" evidence="3">
    <location>
        <begin position="341"/>
        <end position="353"/>
    </location>
</feature>
<dbReference type="PANTHER" id="PTHR13620">
    <property type="entry name" value="3-5 EXONUCLEASE"/>
    <property type="match status" value="1"/>
</dbReference>
<evidence type="ECO:0000256" key="1">
    <source>
        <dbReference type="ARBA" id="ARBA00022722"/>
    </source>
</evidence>
<dbReference type="OMA" id="KKGDKFQ"/>
<sequence length="372" mass="41528">MAGTVFLRTNRFEVKLEAITFKTKEFDQLCTMDFLFPRGKVWQHTPVVGLDVIRHPRDPNIVLLLLCFGVGCVILRFRAGDCLSEPILKFLTDKRITFVGFGIPEKNHLLPFDELGLDAWKTDVGYMAAKLRNNAKYAKCDLAELARKVLGIKEMMALTDASSFERHERIKSAMCQLFLSSAIAMTLLGADSKNILRGSPKKFSCLKRFNTMKLVNEAWSKLVKGKKDIGSKFSEVVHSYYGVRTDAYPDNVAHDCFVSKVWKGYGRGNFFQTKIPEDESGEDSVRVREGGRLGDDYARENEGVSGDGTPGKENSSPSTKPLKGILKCPHKNKNHCRYSIPSSPTSLSPSPTLKRANSKGHNVTFKCDMGSP</sequence>
<accession>A0A166IQK8</accession>
<dbReference type="GO" id="GO:0005737">
    <property type="term" value="C:cytoplasm"/>
    <property type="evidence" value="ECO:0007669"/>
    <property type="project" value="TreeGrafter"/>
</dbReference>
<name>A0A166IQK8_DAUCS</name>
<evidence type="ECO:0008006" key="7">
    <source>
        <dbReference type="Google" id="ProtNLM"/>
    </source>
</evidence>
<gene>
    <name evidence="4" type="ORF">DCAR_004037</name>
    <name evidence="5" type="ORF">DCAR_0104305</name>
</gene>
<organism evidence="4">
    <name type="scientific">Daucus carota subsp. sativus</name>
    <name type="common">Carrot</name>
    <dbReference type="NCBI Taxonomy" id="79200"/>
    <lineage>
        <taxon>Eukaryota</taxon>
        <taxon>Viridiplantae</taxon>
        <taxon>Streptophyta</taxon>
        <taxon>Embryophyta</taxon>
        <taxon>Tracheophyta</taxon>
        <taxon>Spermatophyta</taxon>
        <taxon>Magnoliopsida</taxon>
        <taxon>eudicotyledons</taxon>
        <taxon>Gunneridae</taxon>
        <taxon>Pentapetalae</taxon>
        <taxon>asterids</taxon>
        <taxon>campanulids</taxon>
        <taxon>Apiales</taxon>
        <taxon>Apiaceae</taxon>
        <taxon>Apioideae</taxon>
        <taxon>Scandiceae</taxon>
        <taxon>Daucinae</taxon>
        <taxon>Daucus</taxon>
        <taxon>Daucus sect. Daucus</taxon>
    </lineage>
</organism>
<dbReference type="GO" id="GO:0008408">
    <property type="term" value="F:3'-5' exonuclease activity"/>
    <property type="evidence" value="ECO:0007669"/>
    <property type="project" value="TreeGrafter"/>
</dbReference>
<dbReference type="EMBL" id="LNRQ01000001">
    <property type="protein sequence ID" value="KZN11381.1"/>
    <property type="molecule type" value="Genomic_DNA"/>
</dbReference>
<keyword evidence="1" id="KW-0540">Nuclease</keyword>
<dbReference type="InterPro" id="IPR012337">
    <property type="entry name" value="RNaseH-like_sf"/>
</dbReference>
<reference evidence="5" key="2">
    <citation type="submission" date="2022-03" db="EMBL/GenBank/DDBJ databases">
        <title>Draft title - Genomic analysis of global carrot germplasm unveils the trajectory of domestication and the origin of high carotenoid orange carrot.</title>
        <authorList>
            <person name="Iorizzo M."/>
            <person name="Ellison S."/>
            <person name="Senalik D."/>
            <person name="Macko-Podgorni A."/>
            <person name="Grzebelus D."/>
            <person name="Bostan H."/>
            <person name="Rolling W."/>
            <person name="Curaba J."/>
            <person name="Simon P."/>
        </authorList>
    </citation>
    <scope>NUCLEOTIDE SEQUENCE</scope>
    <source>
        <tissue evidence="5">Leaf</tissue>
    </source>
</reference>
<proteinExistence type="predicted"/>
<keyword evidence="2" id="KW-0378">Hydrolase</keyword>
<evidence type="ECO:0000313" key="5">
    <source>
        <dbReference type="EMBL" id="WOG85118.1"/>
    </source>
</evidence>
<dbReference type="InterPro" id="IPR036397">
    <property type="entry name" value="RNaseH_sf"/>
</dbReference>
<dbReference type="Proteomes" id="UP000077755">
    <property type="component" value="Chromosome 1"/>
</dbReference>
<dbReference type="AlphaFoldDB" id="A0A166IQK8"/>
<feature type="region of interest" description="Disordered" evidence="3">
    <location>
        <begin position="276"/>
        <end position="372"/>
    </location>
</feature>
<evidence type="ECO:0000256" key="2">
    <source>
        <dbReference type="ARBA" id="ARBA00022801"/>
    </source>
</evidence>
<dbReference type="STRING" id="79200.A0A166IQK8"/>